<dbReference type="SUPFAM" id="SSF56935">
    <property type="entry name" value="Porins"/>
    <property type="match status" value="1"/>
</dbReference>
<keyword evidence="6 8" id="KW-0472">Membrane</keyword>
<accession>A0A1H7M5S5</accession>
<dbReference type="InterPro" id="IPR012910">
    <property type="entry name" value="Plug_dom"/>
</dbReference>
<dbReference type="InterPro" id="IPR023997">
    <property type="entry name" value="TonB-dep_OMP_SusC/RagA_CS"/>
</dbReference>
<dbReference type="NCBIfam" id="TIGR04057">
    <property type="entry name" value="SusC_RagA_signa"/>
    <property type="match status" value="1"/>
</dbReference>
<dbReference type="Proteomes" id="UP000198984">
    <property type="component" value="Unassembled WGS sequence"/>
</dbReference>
<keyword evidence="3 8" id="KW-1134">Transmembrane beta strand</keyword>
<evidence type="ECO:0000256" key="5">
    <source>
        <dbReference type="ARBA" id="ARBA00023077"/>
    </source>
</evidence>
<evidence type="ECO:0000256" key="7">
    <source>
        <dbReference type="ARBA" id="ARBA00023237"/>
    </source>
</evidence>
<comment type="subcellular location">
    <subcellularLocation>
        <location evidence="1 8">Cell outer membrane</location>
        <topology evidence="1 8">Multi-pass membrane protein</topology>
    </subcellularLocation>
</comment>
<keyword evidence="14" id="KW-1185">Reference proteome</keyword>
<protein>
    <submittedName>
        <fullName evidence="13">TonB-linked outer membrane protein, SusC/RagA family</fullName>
    </submittedName>
</protein>
<evidence type="ECO:0000313" key="14">
    <source>
        <dbReference type="Proteomes" id="UP000198984"/>
    </source>
</evidence>
<feature type="signal peptide" evidence="10">
    <location>
        <begin position="1"/>
        <end position="25"/>
    </location>
</feature>
<gene>
    <name evidence="13" type="ORF">SAMN04488505_1011409</name>
</gene>
<dbReference type="InterPro" id="IPR036942">
    <property type="entry name" value="Beta-barrel_TonB_sf"/>
</dbReference>
<evidence type="ECO:0000259" key="12">
    <source>
        <dbReference type="Pfam" id="PF07715"/>
    </source>
</evidence>
<dbReference type="OrthoDB" id="778172at2"/>
<comment type="similarity">
    <text evidence="8 9">Belongs to the TonB-dependent receptor family.</text>
</comment>
<keyword evidence="7 8" id="KW-0998">Cell outer membrane</keyword>
<reference evidence="13 14" key="1">
    <citation type="submission" date="2016-10" db="EMBL/GenBank/DDBJ databases">
        <authorList>
            <person name="de Groot N.N."/>
        </authorList>
    </citation>
    <scope>NUCLEOTIDE SEQUENCE [LARGE SCALE GENOMIC DNA]</scope>
    <source>
        <strain evidence="13 14">DSM 21039</strain>
    </source>
</reference>
<evidence type="ECO:0000259" key="11">
    <source>
        <dbReference type="Pfam" id="PF00593"/>
    </source>
</evidence>
<evidence type="ECO:0000256" key="4">
    <source>
        <dbReference type="ARBA" id="ARBA00022692"/>
    </source>
</evidence>
<evidence type="ECO:0000256" key="6">
    <source>
        <dbReference type="ARBA" id="ARBA00023136"/>
    </source>
</evidence>
<sequence>MTKTRSLSTFLLCLLMLLQCYHTYAQETVITGTVTDETGTGLTGATVAVKGGKQGTSTGPAGKFSFIVPAGVTTLLISYVGYETREVPVTGRELNIRLQPQNTLLNAVVVVGYGTQKRADLTGAIASARGEDIKSLPVTNVQEALQGRMAGVEVVKSSGAPDATASIIIRGVSSLNNAPPLYIVDGVRQSGDNINMQDIASVDVLKDASAAAIYGSAAAGGVIIITTKKGQGAKPTINFSARYGVTTPMTLDLLDRNDFVKLKRTLDPNYLSGIDVDTLPNTNWVKELYGHAKEENYNLSVSGNTPGVNYYVSAFYNGQSGIYRNNSSYLSGARVNTDFKLGKYVKLGEQLYVWSRSTKPEIVTAINPPFRSIPIMPVYDTRDPKSPWGKSPIGFGGPNLVGQIETAHILNNKFNLQGNVFAEVQLPLYLSFRTTFGYTYYNENQSYFQDAYNFGQVATTINQLQKFNVNQPTIMSNYTLSFDHAFGKHALNAVIGYEQFKTTYNSQYATQTSVGGNSFSFIQTSASQATVNGSYDPNGLIKSTFARLNYNFNSRYYLSGTIRRDGNFTVFGTGNQYGTFPSGSAGWRISEEPFFRSMLPKVSQLKLRGSYGLLGNSNIGAYKFLSTYDQVNAQNFTPGGAPFIGVTPTFLSNPNVKWESVYEGNIGLDAELLDSKMFFTIEWYNKTTKNMLYGLPIPLSSGITTPFYTNIGSVRNRGLEIVLGYKDKVGDFHYSVSANGAFNNNKVLNLDNINNNPILDGNNNYGNASFGIMVNQPITITKAGLGFGQFYGYKVEGIYKTEDEISKHPQQEGNRARPGDLIFADVDGNGVINDKDRTVIGNPNPKFIYGANIRLDWKGFDLALLFNGAAGVDIFNGVKAYASFPFADGNTTSKVFNASFLGSNQVTDQPRIDNNDPNGNYSKSSSYYVESGNYVKLKNLQLGYTFSDDLLRRISIKTARIYVMANNLFTITKYSGIDPELSGTVTARGIDAVWQYPHARIYSVGLDLAF</sequence>
<keyword evidence="4 8" id="KW-0812">Transmembrane</keyword>
<feature type="chain" id="PRO_5011605145" evidence="10">
    <location>
        <begin position="26"/>
        <end position="1010"/>
    </location>
</feature>
<name>A0A1H7M5S5_9BACT</name>
<feature type="domain" description="TonB-dependent receptor-like beta-barrel" evidence="11">
    <location>
        <begin position="424"/>
        <end position="968"/>
    </location>
</feature>
<organism evidence="13 14">
    <name type="scientific">Chitinophaga rupis</name>
    <dbReference type="NCBI Taxonomy" id="573321"/>
    <lineage>
        <taxon>Bacteria</taxon>
        <taxon>Pseudomonadati</taxon>
        <taxon>Bacteroidota</taxon>
        <taxon>Chitinophagia</taxon>
        <taxon>Chitinophagales</taxon>
        <taxon>Chitinophagaceae</taxon>
        <taxon>Chitinophaga</taxon>
    </lineage>
</organism>
<evidence type="ECO:0000256" key="9">
    <source>
        <dbReference type="RuleBase" id="RU003357"/>
    </source>
</evidence>
<dbReference type="InterPro" id="IPR039426">
    <property type="entry name" value="TonB-dep_rcpt-like"/>
</dbReference>
<dbReference type="EMBL" id="FOBB01000001">
    <property type="protein sequence ID" value="SEL06459.1"/>
    <property type="molecule type" value="Genomic_DNA"/>
</dbReference>
<feature type="domain" description="TonB-dependent receptor plug" evidence="12">
    <location>
        <begin position="119"/>
        <end position="222"/>
    </location>
</feature>
<dbReference type="InterPro" id="IPR000531">
    <property type="entry name" value="Beta-barrel_TonB"/>
</dbReference>
<evidence type="ECO:0000256" key="10">
    <source>
        <dbReference type="SAM" id="SignalP"/>
    </source>
</evidence>
<dbReference type="Gene3D" id="2.40.170.20">
    <property type="entry name" value="TonB-dependent receptor, beta-barrel domain"/>
    <property type="match status" value="1"/>
</dbReference>
<evidence type="ECO:0000256" key="8">
    <source>
        <dbReference type="PROSITE-ProRule" id="PRU01360"/>
    </source>
</evidence>
<dbReference type="PROSITE" id="PS52016">
    <property type="entry name" value="TONB_DEPENDENT_REC_3"/>
    <property type="match status" value="1"/>
</dbReference>
<dbReference type="STRING" id="573321.SAMN04488505_1011409"/>
<keyword evidence="5 9" id="KW-0798">TonB box</keyword>
<dbReference type="InterPro" id="IPR008969">
    <property type="entry name" value="CarboxyPept-like_regulatory"/>
</dbReference>
<proteinExistence type="inferred from homology"/>
<dbReference type="Pfam" id="PF00593">
    <property type="entry name" value="TonB_dep_Rec_b-barrel"/>
    <property type="match status" value="1"/>
</dbReference>
<dbReference type="Pfam" id="PF07715">
    <property type="entry name" value="Plug"/>
    <property type="match status" value="1"/>
</dbReference>
<evidence type="ECO:0000256" key="2">
    <source>
        <dbReference type="ARBA" id="ARBA00022448"/>
    </source>
</evidence>
<dbReference type="GO" id="GO:0009279">
    <property type="term" value="C:cell outer membrane"/>
    <property type="evidence" value="ECO:0007669"/>
    <property type="project" value="UniProtKB-SubCell"/>
</dbReference>
<dbReference type="SUPFAM" id="SSF49464">
    <property type="entry name" value="Carboxypeptidase regulatory domain-like"/>
    <property type="match status" value="1"/>
</dbReference>
<evidence type="ECO:0000256" key="3">
    <source>
        <dbReference type="ARBA" id="ARBA00022452"/>
    </source>
</evidence>
<dbReference type="NCBIfam" id="TIGR04056">
    <property type="entry name" value="OMP_RagA_SusC"/>
    <property type="match status" value="1"/>
</dbReference>
<keyword evidence="10" id="KW-0732">Signal</keyword>
<keyword evidence="2 8" id="KW-0813">Transport</keyword>
<evidence type="ECO:0000256" key="1">
    <source>
        <dbReference type="ARBA" id="ARBA00004571"/>
    </source>
</evidence>
<evidence type="ECO:0000313" key="13">
    <source>
        <dbReference type="EMBL" id="SEL06459.1"/>
    </source>
</evidence>
<dbReference type="InterPro" id="IPR037066">
    <property type="entry name" value="Plug_dom_sf"/>
</dbReference>
<dbReference type="RefSeq" id="WP_089907993.1">
    <property type="nucleotide sequence ID" value="NZ_FOBB01000001.1"/>
</dbReference>
<dbReference type="Pfam" id="PF13715">
    <property type="entry name" value="CarbopepD_reg_2"/>
    <property type="match status" value="1"/>
</dbReference>
<dbReference type="InterPro" id="IPR023996">
    <property type="entry name" value="TonB-dep_OMP_SusC/RagA"/>
</dbReference>
<dbReference type="Gene3D" id="2.170.130.10">
    <property type="entry name" value="TonB-dependent receptor, plug domain"/>
    <property type="match status" value="1"/>
</dbReference>
<dbReference type="AlphaFoldDB" id="A0A1H7M5S5"/>
<dbReference type="Gene3D" id="2.60.40.1120">
    <property type="entry name" value="Carboxypeptidase-like, regulatory domain"/>
    <property type="match status" value="1"/>
</dbReference>